<proteinExistence type="predicted"/>
<sequence length="239" mass="26695">MGEGIGSFASASSSSLGMTITSSQFQLSKVGLNKGLGRRHIDIEPHGRDLQLEVCRERYSRSKLLLQNLHILFKVDFDQGFKGLRLSSFAGVLGFIKIGIAKVINDDDAVAQRRLEDKHLEERTNTDRLVKEQEMVHLGVKVGADITIAEVPGQEGPENACPIILLRNLDLENILCNGMRLICKRFDPNVINAEIVAGHHAGIRVFFLRIPHAPFEEDMLPFKLNRKQFHESLSSAMIN</sequence>
<evidence type="ECO:0000313" key="1">
    <source>
        <dbReference type="EMBL" id="GEX31636.1"/>
    </source>
</evidence>
<comment type="caution">
    <text evidence="1">The sequence shown here is derived from an EMBL/GenBank/DDBJ whole genome shotgun (WGS) entry which is preliminary data.</text>
</comment>
<dbReference type="AlphaFoldDB" id="A0A699H4S7"/>
<reference evidence="1" key="1">
    <citation type="journal article" date="2019" name="Sci. Rep.">
        <title>Draft genome of Tanacetum cinerariifolium, the natural source of mosquito coil.</title>
        <authorList>
            <person name="Yamashiro T."/>
            <person name="Shiraishi A."/>
            <person name="Satake H."/>
            <person name="Nakayama K."/>
        </authorList>
    </citation>
    <scope>NUCLEOTIDE SEQUENCE</scope>
</reference>
<dbReference type="PANTHER" id="PTHR10492">
    <property type="match status" value="1"/>
</dbReference>
<accession>A0A699H4S7</accession>
<organism evidence="1">
    <name type="scientific">Tanacetum cinerariifolium</name>
    <name type="common">Dalmatian daisy</name>
    <name type="synonym">Chrysanthemum cinerariifolium</name>
    <dbReference type="NCBI Taxonomy" id="118510"/>
    <lineage>
        <taxon>Eukaryota</taxon>
        <taxon>Viridiplantae</taxon>
        <taxon>Streptophyta</taxon>
        <taxon>Embryophyta</taxon>
        <taxon>Tracheophyta</taxon>
        <taxon>Spermatophyta</taxon>
        <taxon>Magnoliopsida</taxon>
        <taxon>eudicotyledons</taxon>
        <taxon>Gunneridae</taxon>
        <taxon>Pentapetalae</taxon>
        <taxon>asterids</taxon>
        <taxon>campanulids</taxon>
        <taxon>Asterales</taxon>
        <taxon>Asteraceae</taxon>
        <taxon>Asteroideae</taxon>
        <taxon>Anthemideae</taxon>
        <taxon>Anthemidinae</taxon>
        <taxon>Tanacetum</taxon>
    </lineage>
</organism>
<dbReference type="PANTHER" id="PTHR10492:SF94">
    <property type="entry name" value="ATP-DEPENDENT DNA HELICASE"/>
    <property type="match status" value="1"/>
</dbReference>
<dbReference type="EMBL" id="BKCJ010101244">
    <property type="protein sequence ID" value="GEX31636.1"/>
    <property type="molecule type" value="Genomic_DNA"/>
</dbReference>
<name>A0A699H4S7_TANCI</name>
<gene>
    <name evidence="1" type="ORF">Tci_303611</name>
</gene>
<protein>
    <submittedName>
        <fullName evidence="1">Uncharacterized protein</fullName>
    </submittedName>
</protein>